<evidence type="ECO:0000313" key="1">
    <source>
        <dbReference type="EMBL" id="MBB3231368.1"/>
    </source>
</evidence>
<dbReference type="Proteomes" id="UP000518892">
    <property type="component" value="Unassembled WGS sequence"/>
</dbReference>
<keyword evidence="2" id="KW-1185">Reference proteome</keyword>
<evidence type="ECO:0000313" key="2">
    <source>
        <dbReference type="Proteomes" id="UP000518892"/>
    </source>
</evidence>
<protein>
    <submittedName>
        <fullName evidence="1">Uncharacterized protein</fullName>
    </submittedName>
</protein>
<dbReference type="RefSeq" id="WP_183383850.1">
    <property type="nucleotide sequence ID" value="NZ_JACHXR010000005.1"/>
</dbReference>
<dbReference type="AlphaFoldDB" id="A0A7W5ETX6"/>
<comment type="caution">
    <text evidence="1">The sequence shown here is derived from an EMBL/GenBank/DDBJ whole genome shotgun (WGS) entry which is preliminary data.</text>
</comment>
<reference evidence="1 2" key="1">
    <citation type="submission" date="2020-08" db="EMBL/GenBank/DDBJ databases">
        <title>Genomic Encyclopedia of Type Strains, Phase III (KMG-III): the genomes of soil and plant-associated and newly described type strains.</title>
        <authorList>
            <person name="Whitman W."/>
        </authorList>
    </citation>
    <scope>NUCLEOTIDE SEQUENCE [LARGE SCALE GENOMIC DNA]</scope>
    <source>
        <strain evidence="1 2">CECT 7744</strain>
    </source>
</reference>
<organism evidence="1 2">
    <name type="scientific">Halomonas stenophila</name>
    <dbReference type="NCBI Taxonomy" id="795312"/>
    <lineage>
        <taxon>Bacteria</taxon>
        <taxon>Pseudomonadati</taxon>
        <taxon>Pseudomonadota</taxon>
        <taxon>Gammaproteobacteria</taxon>
        <taxon>Oceanospirillales</taxon>
        <taxon>Halomonadaceae</taxon>
        <taxon>Halomonas</taxon>
    </lineage>
</organism>
<gene>
    <name evidence="1" type="ORF">FHR97_002223</name>
</gene>
<sequence length="118" mass="13827">MKKNHHEMPSIETLKCILTTRLILAEKLIKSDLDNSFIRIEDTASFNSLHESTDPNCYISDYEETTSNLEKEHLSSYSTEDWIEYWETLIEIMDAWLKGGMNGNILDHLDDDILIERF</sequence>
<dbReference type="EMBL" id="JACHXR010000005">
    <property type="protein sequence ID" value="MBB3231368.1"/>
    <property type="molecule type" value="Genomic_DNA"/>
</dbReference>
<accession>A0A7W5ETX6</accession>
<name>A0A7W5ETX6_9GAMM</name>
<proteinExistence type="predicted"/>